<evidence type="ECO:0000313" key="2">
    <source>
        <dbReference type="Proteomes" id="UP000294813"/>
    </source>
</evidence>
<protein>
    <submittedName>
        <fullName evidence="1">Uncharacterized protein</fullName>
    </submittedName>
</protein>
<proteinExistence type="predicted"/>
<sequence>MITFGQGEIEIHPVFLPFTAWWEIFKIDTPYEQGGLCFVTLN</sequence>
<organism evidence="1 2">
    <name type="scientific">Heliophilum fasciatum</name>
    <dbReference type="NCBI Taxonomy" id="35700"/>
    <lineage>
        <taxon>Bacteria</taxon>
        <taxon>Bacillati</taxon>
        <taxon>Bacillota</taxon>
        <taxon>Clostridia</taxon>
        <taxon>Eubacteriales</taxon>
        <taxon>Heliobacteriaceae</taxon>
        <taxon>Heliophilum</taxon>
    </lineage>
</organism>
<evidence type="ECO:0000313" key="1">
    <source>
        <dbReference type="EMBL" id="TCP63897.1"/>
    </source>
</evidence>
<name>A0A4R2RNL1_9FIRM</name>
<dbReference type="EMBL" id="SLXT01000014">
    <property type="protein sequence ID" value="TCP63897.1"/>
    <property type="molecule type" value="Genomic_DNA"/>
</dbReference>
<gene>
    <name evidence="1" type="ORF">EDD73_11445</name>
</gene>
<reference evidence="1 2" key="1">
    <citation type="submission" date="2019-03" db="EMBL/GenBank/DDBJ databases">
        <title>Genomic Encyclopedia of Type Strains, Phase IV (KMG-IV): sequencing the most valuable type-strain genomes for metagenomic binning, comparative biology and taxonomic classification.</title>
        <authorList>
            <person name="Goeker M."/>
        </authorList>
    </citation>
    <scope>NUCLEOTIDE SEQUENCE [LARGE SCALE GENOMIC DNA]</scope>
    <source>
        <strain evidence="1 2">DSM 11170</strain>
    </source>
</reference>
<dbReference type="AlphaFoldDB" id="A0A4R2RNL1"/>
<dbReference type="Proteomes" id="UP000294813">
    <property type="component" value="Unassembled WGS sequence"/>
</dbReference>
<keyword evidence="2" id="KW-1185">Reference proteome</keyword>
<comment type="caution">
    <text evidence="1">The sequence shown here is derived from an EMBL/GenBank/DDBJ whole genome shotgun (WGS) entry which is preliminary data.</text>
</comment>
<accession>A0A4R2RNL1</accession>